<evidence type="ECO:0000256" key="8">
    <source>
        <dbReference type="HAMAP-Rule" id="MF_00377"/>
    </source>
</evidence>
<dbReference type="InterPro" id="IPR003593">
    <property type="entry name" value="AAA+_ATPase"/>
</dbReference>
<dbReference type="InterPro" id="IPR001957">
    <property type="entry name" value="Chromosome_initiator_DnaA"/>
</dbReference>
<dbReference type="EMBL" id="CP014671">
    <property type="protein sequence ID" value="ANX04377.1"/>
    <property type="molecule type" value="Genomic_DNA"/>
</dbReference>
<dbReference type="FunFam" id="3.40.50.300:FF:000668">
    <property type="entry name" value="Chromosomal replication initiator protein DnaA"/>
    <property type="match status" value="1"/>
</dbReference>
<keyword evidence="3 8" id="KW-0235">DNA replication</keyword>
<name>A0A1B1YUI7_9GAMM</name>
<evidence type="ECO:0000256" key="6">
    <source>
        <dbReference type="ARBA" id="ARBA00023121"/>
    </source>
</evidence>
<feature type="domain" description="Chromosomal replication initiator DnaA C-terminal" evidence="14">
    <location>
        <begin position="347"/>
        <end position="416"/>
    </location>
</feature>
<dbReference type="CDD" id="cd06571">
    <property type="entry name" value="Bac_DnaA_C"/>
    <property type="match status" value="1"/>
</dbReference>
<keyword evidence="16" id="KW-1185">Reference proteome</keyword>
<dbReference type="InterPro" id="IPR010921">
    <property type="entry name" value="Trp_repressor/repl_initiator"/>
</dbReference>
<dbReference type="STRING" id="1810504.PG2T_09430"/>
<feature type="binding site" evidence="8">
    <location>
        <position position="149"/>
    </location>
    <ligand>
        <name>ATP</name>
        <dbReference type="ChEBI" id="CHEBI:30616"/>
    </ligand>
</feature>
<sequence length="439" mass="49012">MKNTWQGCLAQLESELSPQLFNTWIRPLQASLVNGTLRLLAPNQFVLEQVSGQFQERIRELVAERGLNLTLEIGSSVAQPEPIQTPPNGAATPQKRKRQAAPAVDPALQFDAFIEGKSNRLARASSLLVSENMGGLYNPLLLYGGVGLGKTHLLHAIGNAVLAQRPQARVVYVSGERFVSDMVSALQQNRIDAFKTYYRNLDLLLVDDIQFLAGKERSQEEFFHVFNSMLESKNQLVMSCDRYPRDIKGLEDRLKSRFGWGLSVAVEPPDMETRVAILLSKADLAKKTVPQDVAFFIAKRVHSNVRELEGALLTVIAYATLTHAPISLELTREALKDIIKAQDRQVTLESILKAVAEYYRLRGSDLTARSRKRNFVRPRQVGMALAKELTSCSLPEIGAAFGGRDHTTVLYACERVTELRRDDESIAADYINLRHILTS</sequence>
<dbReference type="InterPro" id="IPR013159">
    <property type="entry name" value="DnaA_C"/>
</dbReference>
<dbReference type="CDD" id="cd00009">
    <property type="entry name" value="AAA"/>
    <property type="match status" value="1"/>
</dbReference>
<evidence type="ECO:0000256" key="7">
    <source>
        <dbReference type="ARBA" id="ARBA00023125"/>
    </source>
</evidence>
<feature type="region of interest" description="Disordered" evidence="12">
    <location>
        <begin position="78"/>
        <end position="102"/>
    </location>
</feature>
<dbReference type="SMART" id="SM00760">
    <property type="entry name" value="Bac_DnaA_C"/>
    <property type="match status" value="1"/>
</dbReference>
<dbReference type="InterPro" id="IPR020591">
    <property type="entry name" value="Chromosome_initiator_DnaA-like"/>
</dbReference>
<evidence type="ECO:0000256" key="5">
    <source>
        <dbReference type="ARBA" id="ARBA00022840"/>
    </source>
</evidence>
<comment type="domain">
    <text evidence="8">Domain I is involved in oligomerization and binding regulators, domain II is flexibile and of varying length in different bacteria, domain III forms the AAA+ region, while domain IV binds dsDNA.</text>
</comment>
<evidence type="ECO:0000256" key="12">
    <source>
        <dbReference type="SAM" id="MobiDB-lite"/>
    </source>
</evidence>
<reference evidence="16" key="1">
    <citation type="submission" date="2016-03" db="EMBL/GenBank/DDBJ databases">
        <title>Complete genome sequence of Solimmundus cernigliae, representing a novel lineage of polycyclic aromatic hydrocarbon degraders within the Gammaproteobacteria.</title>
        <authorList>
            <person name="Singleton D.R."/>
            <person name="Dickey A.N."/>
            <person name="Scholl E.H."/>
            <person name="Wright F.A."/>
            <person name="Aitken M.D."/>
        </authorList>
    </citation>
    <scope>NUCLEOTIDE SEQUENCE [LARGE SCALE GENOMIC DNA]</scope>
    <source>
        <strain evidence="16">TR3.2</strain>
    </source>
</reference>
<keyword evidence="2 8" id="KW-0963">Cytoplasm</keyword>
<dbReference type="PRINTS" id="PR00051">
    <property type="entry name" value="DNAA"/>
</dbReference>
<comment type="subcellular location">
    <subcellularLocation>
        <location evidence="8">Cytoplasm</location>
    </subcellularLocation>
</comment>
<dbReference type="InterPro" id="IPR024633">
    <property type="entry name" value="DnaA_N_dom"/>
</dbReference>
<keyword evidence="4 8" id="KW-0547">Nucleotide-binding</keyword>
<evidence type="ECO:0000256" key="3">
    <source>
        <dbReference type="ARBA" id="ARBA00022705"/>
    </source>
</evidence>
<dbReference type="NCBIfam" id="TIGR00362">
    <property type="entry name" value="DnaA"/>
    <property type="match status" value="1"/>
</dbReference>
<dbReference type="HAMAP" id="MF_00377">
    <property type="entry name" value="DnaA_bact"/>
    <property type="match status" value="1"/>
</dbReference>
<comment type="caution">
    <text evidence="8">Lacks conserved residue(s) required for the propagation of feature annotation.</text>
</comment>
<dbReference type="FunCoup" id="A0A1B1YUI7">
    <property type="interactions" value="308"/>
</dbReference>
<dbReference type="Gene3D" id="1.10.8.60">
    <property type="match status" value="1"/>
</dbReference>
<dbReference type="FunFam" id="1.10.8.60:FF:000003">
    <property type="entry name" value="Chromosomal replication initiator protein DnaA"/>
    <property type="match status" value="1"/>
</dbReference>
<gene>
    <name evidence="8 15" type="primary">dnaA</name>
    <name evidence="15" type="ORF">PG2T_09430</name>
</gene>
<evidence type="ECO:0000313" key="16">
    <source>
        <dbReference type="Proteomes" id="UP000092952"/>
    </source>
</evidence>
<dbReference type="SMART" id="SM00382">
    <property type="entry name" value="AAA"/>
    <property type="match status" value="1"/>
</dbReference>
<comment type="subunit">
    <text evidence="8">Oligomerizes as a right-handed, spiral filament on DNA at oriC.</text>
</comment>
<dbReference type="GO" id="GO:0005524">
    <property type="term" value="F:ATP binding"/>
    <property type="evidence" value="ECO:0007669"/>
    <property type="project" value="UniProtKB-UniRule"/>
</dbReference>
<dbReference type="InParanoid" id="A0A1B1YUI7"/>
<dbReference type="InterPro" id="IPR018312">
    <property type="entry name" value="Chromosome_initiator_DnaA_CS"/>
</dbReference>
<feature type="region of interest" description="Domain I, interacts with DnaA modulators" evidence="8">
    <location>
        <begin position="1"/>
        <end position="78"/>
    </location>
</feature>
<accession>A0A1B1YUI7</accession>
<dbReference type="PANTHER" id="PTHR30050">
    <property type="entry name" value="CHROMOSOMAL REPLICATION INITIATOR PROTEIN DNAA"/>
    <property type="match status" value="1"/>
</dbReference>
<dbReference type="SUPFAM" id="SSF48295">
    <property type="entry name" value="TrpR-like"/>
    <property type="match status" value="1"/>
</dbReference>
<dbReference type="InterPro" id="IPR013317">
    <property type="entry name" value="DnaA_dom"/>
</dbReference>
<dbReference type="InterPro" id="IPR038454">
    <property type="entry name" value="DnaA_N_sf"/>
</dbReference>
<dbReference type="GO" id="GO:0006270">
    <property type="term" value="P:DNA replication initiation"/>
    <property type="evidence" value="ECO:0007669"/>
    <property type="project" value="UniProtKB-UniRule"/>
</dbReference>
<evidence type="ECO:0000313" key="15">
    <source>
        <dbReference type="EMBL" id="ANX04377.1"/>
    </source>
</evidence>
<feature type="region of interest" description="Domain III, AAA+ region" evidence="8">
    <location>
        <begin position="103"/>
        <end position="319"/>
    </location>
</feature>
<dbReference type="Gene3D" id="3.30.300.180">
    <property type="match status" value="1"/>
</dbReference>
<dbReference type="KEGG" id="gbi:PG2T_09430"/>
<organism evidence="15 16">
    <name type="scientific">Immundisolibacter cernigliae</name>
    <dbReference type="NCBI Taxonomy" id="1810504"/>
    <lineage>
        <taxon>Bacteria</taxon>
        <taxon>Pseudomonadati</taxon>
        <taxon>Pseudomonadota</taxon>
        <taxon>Gammaproteobacteria</taxon>
        <taxon>Immundisolibacterales</taxon>
        <taxon>Immundisolibacteraceae</taxon>
        <taxon>Immundisolibacter</taxon>
    </lineage>
</organism>
<evidence type="ECO:0000256" key="2">
    <source>
        <dbReference type="ARBA" id="ARBA00022490"/>
    </source>
</evidence>
<dbReference type="GO" id="GO:0008289">
    <property type="term" value="F:lipid binding"/>
    <property type="evidence" value="ECO:0007669"/>
    <property type="project" value="UniProtKB-KW"/>
</dbReference>
<evidence type="ECO:0000259" key="14">
    <source>
        <dbReference type="SMART" id="SM00760"/>
    </source>
</evidence>
<evidence type="ECO:0000256" key="4">
    <source>
        <dbReference type="ARBA" id="ARBA00022741"/>
    </source>
</evidence>
<dbReference type="GO" id="GO:0005737">
    <property type="term" value="C:cytoplasm"/>
    <property type="evidence" value="ECO:0007669"/>
    <property type="project" value="UniProtKB-SubCell"/>
</dbReference>
<dbReference type="PANTHER" id="PTHR30050:SF2">
    <property type="entry name" value="CHROMOSOMAL REPLICATION INITIATOR PROTEIN DNAA"/>
    <property type="match status" value="1"/>
</dbReference>
<evidence type="ECO:0000256" key="1">
    <source>
        <dbReference type="ARBA" id="ARBA00006583"/>
    </source>
</evidence>
<evidence type="ECO:0000256" key="9">
    <source>
        <dbReference type="NCBIfam" id="TIGR00362"/>
    </source>
</evidence>
<keyword evidence="6 8" id="KW-0446">Lipid-binding</keyword>
<dbReference type="Gene3D" id="1.10.1750.10">
    <property type="match status" value="1"/>
</dbReference>
<dbReference type="InterPro" id="IPR027417">
    <property type="entry name" value="P-loop_NTPase"/>
</dbReference>
<protein>
    <recommendedName>
        <fullName evidence="8 9">Chromosomal replication initiator protein DnaA</fullName>
    </recommendedName>
</protein>
<dbReference type="OrthoDB" id="9807019at2"/>
<dbReference type="Pfam" id="PF08299">
    <property type="entry name" value="Bac_DnaA_C"/>
    <property type="match status" value="1"/>
</dbReference>
<evidence type="ECO:0000256" key="10">
    <source>
        <dbReference type="RuleBase" id="RU000577"/>
    </source>
</evidence>
<dbReference type="GO" id="GO:0005886">
    <property type="term" value="C:plasma membrane"/>
    <property type="evidence" value="ECO:0007669"/>
    <property type="project" value="TreeGrafter"/>
</dbReference>
<feature type="region of interest" description="Domain IV, binds dsDNA" evidence="8">
    <location>
        <begin position="320"/>
        <end position="439"/>
    </location>
</feature>
<dbReference type="Pfam" id="PF00308">
    <property type="entry name" value="Bac_DnaA"/>
    <property type="match status" value="1"/>
</dbReference>
<evidence type="ECO:0000259" key="13">
    <source>
        <dbReference type="SMART" id="SM00382"/>
    </source>
</evidence>
<dbReference type="GO" id="GO:0003688">
    <property type="term" value="F:DNA replication origin binding"/>
    <property type="evidence" value="ECO:0007669"/>
    <property type="project" value="UniProtKB-UniRule"/>
</dbReference>
<dbReference type="Proteomes" id="UP000092952">
    <property type="component" value="Chromosome"/>
</dbReference>
<keyword evidence="7 8" id="KW-0238">DNA-binding</keyword>
<keyword evidence="5 8" id="KW-0067">ATP-binding</keyword>
<comment type="function">
    <text evidence="8 10">Plays an essential role in the initiation and regulation of chromosomal replication. ATP-DnaA binds to the origin of replication (oriC) to initiate formation of the DNA replication initiation complex once per cell cycle. Binds the DnaA box (a 9 base pair repeat at the origin) and separates the double-stranded (ds)DNA. Forms a right-handed helical filament on oriC DNA; dsDNA binds to the exterior of the filament while single-stranded (ss)DNA is stabiized in the filament's interior. The ATP-DnaA-oriC complex binds and stabilizes one strand of the AT-rich DNA unwinding element (DUE), permitting loading of DNA polymerase. After initiation quickly degrades to an ADP-DnaA complex that is not apt for DNA replication. Binds acidic phospholipids.</text>
</comment>
<dbReference type="RefSeq" id="WP_068804509.1">
    <property type="nucleotide sequence ID" value="NZ_CP014671.1"/>
</dbReference>
<dbReference type="Gene3D" id="3.40.50.300">
    <property type="entry name" value="P-loop containing nucleotide triphosphate hydrolases"/>
    <property type="match status" value="1"/>
</dbReference>
<dbReference type="Pfam" id="PF11638">
    <property type="entry name" value="DnaA_N"/>
    <property type="match status" value="1"/>
</dbReference>
<dbReference type="SUPFAM" id="SSF52540">
    <property type="entry name" value="P-loop containing nucleoside triphosphate hydrolases"/>
    <property type="match status" value="1"/>
</dbReference>
<feature type="binding site" evidence="8">
    <location>
        <position position="151"/>
    </location>
    <ligand>
        <name>ATP</name>
        <dbReference type="ChEBI" id="CHEBI:30616"/>
    </ligand>
</feature>
<dbReference type="PROSITE" id="PS01008">
    <property type="entry name" value="DNAA"/>
    <property type="match status" value="1"/>
</dbReference>
<dbReference type="GO" id="GO:0006275">
    <property type="term" value="P:regulation of DNA replication"/>
    <property type="evidence" value="ECO:0007669"/>
    <property type="project" value="UniProtKB-UniRule"/>
</dbReference>
<feature type="domain" description="AAA+ ATPase" evidence="13">
    <location>
        <begin position="136"/>
        <end position="266"/>
    </location>
</feature>
<proteinExistence type="inferred from homology"/>
<feature type="binding site" evidence="8">
    <location>
        <position position="147"/>
    </location>
    <ligand>
        <name>ATP</name>
        <dbReference type="ChEBI" id="CHEBI:30616"/>
    </ligand>
</feature>
<feature type="binding site" evidence="8">
    <location>
        <position position="150"/>
    </location>
    <ligand>
        <name>ATP</name>
        <dbReference type="ChEBI" id="CHEBI:30616"/>
    </ligand>
</feature>
<dbReference type="AlphaFoldDB" id="A0A1B1YUI7"/>
<comment type="similarity">
    <text evidence="1 8 11">Belongs to the DnaA family.</text>
</comment>
<evidence type="ECO:0000256" key="11">
    <source>
        <dbReference type="RuleBase" id="RU004227"/>
    </source>
</evidence>